<dbReference type="PANTHER" id="PTHR18964">
    <property type="entry name" value="ROK (REPRESSOR, ORF, KINASE) FAMILY"/>
    <property type="match status" value="1"/>
</dbReference>
<dbReference type="InterPro" id="IPR036390">
    <property type="entry name" value="WH_DNA-bd_sf"/>
</dbReference>
<organism evidence="4 5">
    <name type="scientific">Pedococcus bigeumensis</name>
    <dbReference type="NCBI Taxonomy" id="433644"/>
    <lineage>
        <taxon>Bacteria</taxon>
        <taxon>Bacillati</taxon>
        <taxon>Actinomycetota</taxon>
        <taxon>Actinomycetes</taxon>
        <taxon>Micrococcales</taxon>
        <taxon>Intrasporangiaceae</taxon>
        <taxon>Pedococcus</taxon>
    </lineage>
</organism>
<evidence type="ECO:0000313" key="5">
    <source>
        <dbReference type="Proteomes" id="UP000317722"/>
    </source>
</evidence>
<dbReference type="InterPro" id="IPR043129">
    <property type="entry name" value="ATPase_NBD"/>
</dbReference>
<accession>A0A502CKY4</accession>
<reference evidence="4 5" key="1">
    <citation type="journal article" date="2019" name="Environ. Microbiol.">
        <title>Species interactions and distinct microbial communities in high Arctic permafrost affected cryosols are associated with the CH4 and CO2 gas fluxes.</title>
        <authorList>
            <person name="Altshuler I."/>
            <person name="Hamel J."/>
            <person name="Turney S."/>
            <person name="Magnuson E."/>
            <person name="Levesque R."/>
            <person name="Greer C."/>
            <person name="Whyte L.G."/>
        </authorList>
    </citation>
    <scope>NUCLEOTIDE SEQUENCE [LARGE SCALE GENOMIC DNA]</scope>
    <source>
        <strain evidence="4 5">S9.3A</strain>
    </source>
</reference>
<dbReference type="PANTHER" id="PTHR18964:SF149">
    <property type="entry name" value="BIFUNCTIONAL UDP-N-ACETYLGLUCOSAMINE 2-EPIMERASE_N-ACETYLMANNOSAMINE KINASE"/>
    <property type="match status" value="1"/>
</dbReference>
<dbReference type="SUPFAM" id="SSF53067">
    <property type="entry name" value="Actin-like ATPase domain"/>
    <property type="match status" value="1"/>
</dbReference>
<dbReference type="InterPro" id="IPR000835">
    <property type="entry name" value="HTH_MarR-typ"/>
</dbReference>
<sequence>MATRSTAEAQRTGGRTDAASMRRANTGLILRHLRDQGGRSRARLAAETGLSKATMSTLIAELVERGLVVEGQPDRAGAVGRPGLTVTLDGRGVCGLGVEISVDYLSLIAVDLSGTVIRESTRPIDAANLPAADVIARVADLLGETLASLRSAGVRCVAITVAAPGFADSDTGIVRLASNLGWRDVALVDDLKQSLGQEVPPISAQHDAKLGAVAELAQLAGRDVEDLLYISGDVGVGGGIISGGQIMRGAKGSAGEIGHLPLDPAGRQCACGRRGCWETMVGLAAFLRLAADEADPVRNPGRPLEDRLRELHRRAEDGDERTLSALATVAEGLGAGVSILVDILDPLLVVLGGYFAWFEEWLIAPVADLVVERRLNPDTEVCRVVGSSLGLTSAARGGAHYSIDRVFQDPSVVSS</sequence>
<dbReference type="Pfam" id="PF00480">
    <property type="entry name" value="ROK"/>
    <property type="match status" value="1"/>
</dbReference>
<feature type="region of interest" description="Disordered" evidence="2">
    <location>
        <begin position="1"/>
        <end position="21"/>
    </location>
</feature>
<dbReference type="InterPro" id="IPR036388">
    <property type="entry name" value="WH-like_DNA-bd_sf"/>
</dbReference>
<evidence type="ECO:0000256" key="2">
    <source>
        <dbReference type="SAM" id="MobiDB-lite"/>
    </source>
</evidence>
<dbReference type="InterPro" id="IPR000600">
    <property type="entry name" value="ROK"/>
</dbReference>
<dbReference type="AlphaFoldDB" id="A0A502CKY4"/>
<dbReference type="SUPFAM" id="SSF46785">
    <property type="entry name" value="Winged helix' DNA-binding domain"/>
    <property type="match status" value="1"/>
</dbReference>
<gene>
    <name evidence="4" type="ORF">EAH86_16770</name>
</gene>
<dbReference type="Gene3D" id="3.30.420.40">
    <property type="match status" value="2"/>
</dbReference>
<dbReference type="RefSeq" id="WP_140742858.1">
    <property type="nucleotide sequence ID" value="NZ_RCZM01000006.1"/>
</dbReference>
<dbReference type="Proteomes" id="UP000317722">
    <property type="component" value="Unassembled WGS sequence"/>
</dbReference>
<feature type="domain" description="HTH marR-type" evidence="3">
    <location>
        <begin position="28"/>
        <end position="70"/>
    </location>
</feature>
<dbReference type="GO" id="GO:0003700">
    <property type="term" value="F:DNA-binding transcription factor activity"/>
    <property type="evidence" value="ECO:0007669"/>
    <property type="project" value="InterPro"/>
</dbReference>
<dbReference type="EMBL" id="RCZM01000006">
    <property type="protein sequence ID" value="TPG13887.1"/>
    <property type="molecule type" value="Genomic_DNA"/>
</dbReference>
<dbReference type="Gene3D" id="1.10.10.10">
    <property type="entry name" value="Winged helix-like DNA-binding domain superfamily/Winged helix DNA-binding domain"/>
    <property type="match status" value="1"/>
</dbReference>
<comment type="caution">
    <text evidence="4">The sequence shown here is derived from an EMBL/GenBank/DDBJ whole genome shotgun (WGS) entry which is preliminary data.</text>
</comment>
<proteinExistence type="inferred from homology"/>
<evidence type="ECO:0000259" key="3">
    <source>
        <dbReference type="Pfam" id="PF12802"/>
    </source>
</evidence>
<evidence type="ECO:0000256" key="1">
    <source>
        <dbReference type="ARBA" id="ARBA00006479"/>
    </source>
</evidence>
<keyword evidence="5" id="KW-1185">Reference proteome</keyword>
<dbReference type="Pfam" id="PF12802">
    <property type="entry name" value="MarR_2"/>
    <property type="match status" value="1"/>
</dbReference>
<evidence type="ECO:0000313" key="4">
    <source>
        <dbReference type="EMBL" id="TPG13887.1"/>
    </source>
</evidence>
<name>A0A502CKY4_9MICO</name>
<dbReference type="OrthoDB" id="4083144at2"/>
<protein>
    <submittedName>
        <fullName evidence="4">ROK family transcriptional regulator</fullName>
    </submittedName>
</protein>
<comment type="similarity">
    <text evidence="1">Belongs to the ROK (NagC/XylR) family.</text>
</comment>